<feature type="domain" description="Fumarylacetoacetase-like C-terminal" evidence="2">
    <location>
        <begin position="91"/>
        <end position="260"/>
    </location>
</feature>
<accession>A0A5J6MFE4</accession>
<dbReference type="OrthoDB" id="9792137at2"/>
<dbReference type="InterPro" id="IPR011234">
    <property type="entry name" value="Fumarylacetoacetase-like_C"/>
</dbReference>
<dbReference type="PANTHER" id="PTHR30143:SF0">
    <property type="entry name" value="2-KETO-4-PENTENOATE HYDRATASE"/>
    <property type="match status" value="1"/>
</dbReference>
<proteinExistence type="predicted"/>
<organism evidence="3 4">
    <name type="scientific">Hypericibacter terrae</name>
    <dbReference type="NCBI Taxonomy" id="2602015"/>
    <lineage>
        <taxon>Bacteria</taxon>
        <taxon>Pseudomonadati</taxon>
        <taxon>Pseudomonadota</taxon>
        <taxon>Alphaproteobacteria</taxon>
        <taxon>Rhodospirillales</taxon>
        <taxon>Dongiaceae</taxon>
        <taxon>Hypericibacter</taxon>
    </lineage>
</organism>
<evidence type="ECO:0000313" key="4">
    <source>
        <dbReference type="Proteomes" id="UP000326202"/>
    </source>
</evidence>
<dbReference type="AlphaFoldDB" id="A0A5J6MFE4"/>
<reference evidence="3 4" key="1">
    <citation type="submission" date="2019-08" db="EMBL/GenBank/DDBJ databases">
        <title>Hyperibacter terrae gen. nov., sp. nov. and Hyperibacter viscosus sp. nov., two new members in the family Rhodospirillaceae isolated from the rhizosphere of Hypericum perforatum.</title>
        <authorList>
            <person name="Noviana Z."/>
        </authorList>
    </citation>
    <scope>NUCLEOTIDE SEQUENCE [LARGE SCALE GENOMIC DNA]</scope>
    <source>
        <strain evidence="3 4">R5913</strain>
    </source>
</reference>
<dbReference type="InterPro" id="IPR036663">
    <property type="entry name" value="Fumarylacetoacetase_C_sf"/>
</dbReference>
<sequence>MPKDLDRIARELMRQHRQREKFGTLSPAWPVDDLEAAYEVQGRFVDLMRAESGAAIAGYKIGLTTKRMQHMCGIDHPIAGAVLADRIHRSGTTLALAEHVHLGLEFEICARFGRDLPPGDAPYDRERIADAVDAVCPAFEVVDDRSADYAGLDVRSLVADNSWNAGVVFGEFKTSWPELAPVEGVVRRDGAEIGRGTGADVLGHPFEPLTWLANHLAELDIGLKAGQFVMTGSLVTTRFPAGPERYDFDVSGLGHVDVTVR</sequence>
<evidence type="ECO:0000259" key="2">
    <source>
        <dbReference type="Pfam" id="PF01557"/>
    </source>
</evidence>
<keyword evidence="1" id="KW-0456">Lyase</keyword>
<dbReference type="InterPro" id="IPR050772">
    <property type="entry name" value="Hydratase-Decarb/MhpD_sf"/>
</dbReference>
<dbReference type="Proteomes" id="UP000326202">
    <property type="component" value="Chromosome"/>
</dbReference>
<gene>
    <name evidence="3" type="ORF">FRZ44_14110</name>
</gene>
<evidence type="ECO:0000256" key="1">
    <source>
        <dbReference type="ARBA" id="ARBA00023239"/>
    </source>
</evidence>
<dbReference type="PANTHER" id="PTHR30143">
    <property type="entry name" value="ACID HYDRATASE"/>
    <property type="match status" value="1"/>
</dbReference>
<protein>
    <submittedName>
        <fullName evidence="3">Hydratase</fullName>
    </submittedName>
</protein>
<dbReference type="Pfam" id="PF01557">
    <property type="entry name" value="FAA_hydrolase"/>
    <property type="match status" value="1"/>
</dbReference>
<dbReference type="EMBL" id="CP042906">
    <property type="protein sequence ID" value="QEX16119.1"/>
    <property type="molecule type" value="Genomic_DNA"/>
</dbReference>
<dbReference type="GO" id="GO:0005737">
    <property type="term" value="C:cytoplasm"/>
    <property type="evidence" value="ECO:0007669"/>
    <property type="project" value="TreeGrafter"/>
</dbReference>
<keyword evidence="4" id="KW-1185">Reference proteome</keyword>
<dbReference type="Gene3D" id="3.90.850.10">
    <property type="entry name" value="Fumarylacetoacetase-like, C-terminal domain"/>
    <property type="match status" value="1"/>
</dbReference>
<dbReference type="RefSeq" id="WP_151176518.1">
    <property type="nucleotide sequence ID" value="NZ_CP042906.1"/>
</dbReference>
<dbReference type="GO" id="GO:0008684">
    <property type="term" value="F:2-oxopent-4-enoate hydratase activity"/>
    <property type="evidence" value="ECO:0007669"/>
    <property type="project" value="TreeGrafter"/>
</dbReference>
<dbReference type="KEGG" id="htq:FRZ44_14110"/>
<evidence type="ECO:0000313" key="3">
    <source>
        <dbReference type="EMBL" id="QEX16119.1"/>
    </source>
</evidence>
<name>A0A5J6MFE4_9PROT</name>
<dbReference type="SUPFAM" id="SSF56529">
    <property type="entry name" value="FAH"/>
    <property type="match status" value="1"/>
</dbReference>